<name>A0A6B0RI51_9CETA</name>
<feature type="compositionally biased region" description="Low complexity" evidence="1">
    <location>
        <begin position="1"/>
        <end position="10"/>
    </location>
</feature>
<feature type="region of interest" description="Disordered" evidence="1">
    <location>
        <begin position="72"/>
        <end position="93"/>
    </location>
</feature>
<proteinExistence type="predicted"/>
<evidence type="ECO:0000313" key="2">
    <source>
        <dbReference type="EMBL" id="MXQ87684.1"/>
    </source>
</evidence>
<feature type="region of interest" description="Disordered" evidence="1">
    <location>
        <begin position="1"/>
        <end position="24"/>
    </location>
</feature>
<reference evidence="2" key="1">
    <citation type="submission" date="2019-10" db="EMBL/GenBank/DDBJ databases">
        <title>The sequence and de novo assembly of the wild yak genome.</title>
        <authorList>
            <person name="Liu Y."/>
        </authorList>
    </citation>
    <scope>NUCLEOTIDE SEQUENCE [LARGE SCALE GENOMIC DNA]</scope>
    <source>
        <tissue evidence="2">Blood</tissue>
    </source>
</reference>
<dbReference type="AlphaFoldDB" id="A0A6B0RI51"/>
<comment type="caution">
    <text evidence="2">The sequence shown here is derived from an EMBL/GenBank/DDBJ whole genome shotgun (WGS) entry which is preliminary data.</text>
</comment>
<organism evidence="2 3">
    <name type="scientific">Bos mutus</name>
    <name type="common">wild yak</name>
    <dbReference type="NCBI Taxonomy" id="72004"/>
    <lineage>
        <taxon>Eukaryota</taxon>
        <taxon>Metazoa</taxon>
        <taxon>Chordata</taxon>
        <taxon>Craniata</taxon>
        <taxon>Vertebrata</taxon>
        <taxon>Euteleostomi</taxon>
        <taxon>Mammalia</taxon>
        <taxon>Eutheria</taxon>
        <taxon>Laurasiatheria</taxon>
        <taxon>Artiodactyla</taxon>
        <taxon>Ruminantia</taxon>
        <taxon>Pecora</taxon>
        <taxon>Bovidae</taxon>
        <taxon>Bovinae</taxon>
        <taxon>Bos</taxon>
    </lineage>
</organism>
<accession>A0A6B0RI51</accession>
<evidence type="ECO:0000313" key="3">
    <source>
        <dbReference type="Proteomes" id="UP000322234"/>
    </source>
</evidence>
<sequence length="93" mass="10559">MGLLPLRQPGIPRPPPPFSRRRNPHLTVPASHLWPAEDYARRSGERVVEISEYPGTDSSLKSLKITIFSMRERERSSPAKSILDGARPTTRRE</sequence>
<dbReference type="EMBL" id="VBQZ03000040">
    <property type="protein sequence ID" value="MXQ87684.1"/>
    <property type="molecule type" value="Genomic_DNA"/>
</dbReference>
<dbReference type="Proteomes" id="UP000322234">
    <property type="component" value="Unassembled WGS sequence"/>
</dbReference>
<evidence type="ECO:0000256" key="1">
    <source>
        <dbReference type="SAM" id="MobiDB-lite"/>
    </source>
</evidence>
<protein>
    <submittedName>
        <fullName evidence="2">Uncharacterized protein</fullName>
    </submittedName>
</protein>
<keyword evidence="3" id="KW-1185">Reference proteome</keyword>
<gene>
    <name evidence="2" type="ORF">E5288_WYG018129</name>
</gene>